<evidence type="ECO:0000313" key="1">
    <source>
        <dbReference type="EMBL" id="MFC3886184.1"/>
    </source>
</evidence>
<accession>A0ABV8BAK7</accession>
<dbReference type="Pfam" id="PF13217">
    <property type="entry name" value="DUF4025"/>
    <property type="match status" value="1"/>
</dbReference>
<dbReference type="InterPro" id="IPR025100">
    <property type="entry name" value="DUF4025"/>
</dbReference>
<protein>
    <submittedName>
        <fullName evidence="1">YozQ family protein</fullName>
    </submittedName>
</protein>
<dbReference type="EMBL" id="JBHRZT010000072">
    <property type="protein sequence ID" value="MFC3886184.1"/>
    <property type="molecule type" value="Genomic_DNA"/>
</dbReference>
<sequence length="69" mass="7908">MDQKLPKETMQLSDKHYDVKDYDAKDQISSGLAITHEQVSDYYMGATIDEEIERSEGTQIDVPRKGNDE</sequence>
<name>A0ABV8BAK7_9BACI</name>
<keyword evidence="2" id="KW-1185">Reference proteome</keyword>
<dbReference type="RefSeq" id="WP_377918552.1">
    <property type="nucleotide sequence ID" value="NZ_JBHRZT010000072.1"/>
</dbReference>
<evidence type="ECO:0000313" key="2">
    <source>
        <dbReference type="Proteomes" id="UP001595752"/>
    </source>
</evidence>
<comment type="caution">
    <text evidence="1">The sequence shown here is derived from an EMBL/GenBank/DDBJ whole genome shotgun (WGS) entry which is preliminary data.</text>
</comment>
<gene>
    <name evidence="1" type="ORF">ACFOU2_22935</name>
</gene>
<organism evidence="1 2">
    <name type="scientific">Bacillus songklensis</name>
    <dbReference type="NCBI Taxonomy" id="1069116"/>
    <lineage>
        <taxon>Bacteria</taxon>
        <taxon>Bacillati</taxon>
        <taxon>Bacillota</taxon>
        <taxon>Bacilli</taxon>
        <taxon>Bacillales</taxon>
        <taxon>Bacillaceae</taxon>
        <taxon>Bacillus</taxon>
    </lineage>
</organism>
<dbReference type="Proteomes" id="UP001595752">
    <property type="component" value="Unassembled WGS sequence"/>
</dbReference>
<reference evidence="2" key="1">
    <citation type="journal article" date="2019" name="Int. J. Syst. Evol. Microbiol.">
        <title>The Global Catalogue of Microorganisms (GCM) 10K type strain sequencing project: providing services to taxonomists for standard genome sequencing and annotation.</title>
        <authorList>
            <consortium name="The Broad Institute Genomics Platform"/>
            <consortium name="The Broad Institute Genome Sequencing Center for Infectious Disease"/>
            <person name="Wu L."/>
            <person name="Ma J."/>
        </authorList>
    </citation>
    <scope>NUCLEOTIDE SEQUENCE [LARGE SCALE GENOMIC DNA]</scope>
    <source>
        <strain evidence="2">CCUG 61889</strain>
    </source>
</reference>
<proteinExistence type="predicted"/>